<dbReference type="InterPro" id="IPR051223">
    <property type="entry name" value="Polycystin"/>
</dbReference>
<dbReference type="Proteomes" id="UP000186817">
    <property type="component" value="Unassembled WGS sequence"/>
</dbReference>
<dbReference type="EMBL" id="LSRX01000565">
    <property type="protein sequence ID" value="OLP93912.1"/>
    <property type="molecule type" value="Genomic_DNA"/>
</dbReference>
<evidence type="ECO:0000256" key="4">
    <source>
        <dbReference type="ARBA" id="ARBA00023136"/>
    </source>
</evidence>
<evidence type="ECO:0000256" key="5">
    <source>
        <dbReference type="SAM" id="MobiDB-lite"/>
    </source>
</evidence>
<keyword evidence="3 6" id="KW-1133">Transmembrane helix</keyword>
<feature type="transmembrane region" description="Helical" evidence="6">
    <location>
        <begin position="520"/>
        <end position="545"/>
    </location>
</feature>
<dbReference type="GO" id="GO:0005509">
    <property type="term" value="F:calcium ion binding"/>
    <property type="evidence" value="ECO:0007669"/>
    <property type="project" value="InterPro"/>
</dbReference>
<feature type="transmembrane region" description="Helical" evidence="6">
    <location>
        <begin position="596"/>
        <end position="618"/>
    </location>
</feature>
<feature type="transmembrane region" description="Helical" evidence="6">
    <location>
        <begin position="565"/>
        <end position="584"/>
    </location>
</feature>
<keyword evidence="4 6" id="KW-0472">Membrane</keyword>
<evidence type="ECO:0000256" key="2">
    <source>
        <dbReference type="ARBA" id="ARBA00022692"/>
    </source>
</evidence>
<dbReference type="GO" id="GO:0016020">
    <property type="term" value="C:membrane"/>
    <property type="evidence" value="ECO:0007669"/>
    <property type="project" value="UniProtKB-SubCell"/>
</dbReference>
<comment type="caution">
    <text evidence="8">The sequence shown here is derived from an EMBL/GenBank/DDBJ whole genome shotgun (WGS) entry which is preliminary data.</text>
</comment>
<feature type="transmembrane region" description="Helical" evidence="6">
    <location>
        <begin position="422"/>
        <end position="445"/>
    </location>
</feature>
<keyword evidence="2 6" id="KW-0812">Transmembrane</keyword>
<evidence type="ECO:0000256" key="3">
    <source>
        <dbReference type="ARBA" id="ARBA00022989"/>
    </source>
</evidence>
<evidence type="ECO:0000313" key="8">
    <source>
        <dbReference type="EMBL" id="OLP93912.1"/>
    </source>
</evidence>
<evidence type="ECO:0000259" key="7">
    <source>
        <dbReference type="PROSITE" id="PS50287"/>
    </source>
</evidence>
<gene>
    <name evidence="8" type="primary">PKD2</name>
    <name evidence="8" type="ORF">AK812_SmicGene24142</name>
</gene>
<keyword evidence="9" id="KW-1185">Reference proteome</keyword>
<proteinExistence type="predicted"/>
<reference evidence="8 9" key="1">
    <citation type="submission" date="2016-02" db="EMBL/GenBank/DDBJ databases">
        <title>Genome analysis of coral dinoflagellate symbionts highlights evolutionary adaptations to a symbiotic lifestyle.</title>
        <authorList>
            <person name="Aranda M."/>
            <person name="Li Y."/>
            <person name="Liew Y.J."/>
            <person name="Baumgarten S."/>
            <person name="Simakov O."/>
            <person name="Wilson M."/>
            <person name="Piel J."/>
            <person name="Ashoor H."/>
            <person name="Bougouffa S."/>
            <person name="Bajic V.B."/>
            <person name="Ryu T."/>
            <person name="Ravasi T."/>
            <person name="Bayer T."/>
            <person name="Micklem G."/>
            <person name="Kim H."/>
            <person name="Bhak J."/>
            <person name="Lajeunesse T.C."/>
            <person name="Voolstra C.R."/>
        </authorList>
    </citation>
    <scope>NUCLEOTIDE SEQUENCE [LARGE SCALE GENOMIC DNA]</scope>
    <source>
        <strain evidence="8 9">CCMP2467</strain>
    </source>
</reference>
<comment type="subcellular location">
    <subcellularLocation>
        <location evidence="1">Membrane</location>
        <topology evidence="1">Multi-pass membrane protein</topology>
    </subcellularLocation>
</comment>
<dbReference type="PRINTS" id="PR01433">
    <property type="entry name" value="POLYCYSTIN2"/>
</dbReference>
<dbReference type="InterPro" id="IPR013122">
    <property type="entry name" value="PKD1_2_channel"/>
</dbReference>
<dbReference type="PANTHER" id="PTHR10877">
    <property type="entry name" value="POLYCYSTIN FAMILY MEMBER"/>
    <property type="match status" value="1"/>
</dbReference>
<dbReference type="OrthoDB" id="426143at2759"/>
<dbReference type="Pfam" id="PF08016">
    <property type="entry name" value="PKD_channel"/>
    <property type="match status" value="1"/>
</dbReference>
<feature type="transmembrane region" description="Helical" evidence="6">
    <location>
        <begin position="485"/>
        <end position="508"/>
    </location>
</feature>
<evidence type="ECO:0000256" key="6">
    <source>
        <dbReference type="SAM" id="Phobius"/>
    </source>
</evidence>
<dbReference type="InterPro" id="IPR003915">
    <property type="entry name" value="PKD_2"/>
</dbReference>
<name>A0A1Q9DFF2_SYMMI</name>
<evidence type="ECO:0000313" key="9">
    <source>
        <dbReference type="Proteomes" id="UP000186817"/>
    </source>
</evidence>
<dbReference type="InterPro" id="IPR001190">
    <property type="entry name" value="SRCR"/>
</dbReference>
<feature type="region of interest" description="Disordered" evidence="5">
    <location>
        <begin position="1"/>
        <end position="23"/>
    </location>
</feature>
<accession>A0A1Q9DFF2</accession>
<sequence length="1840" mass="206282">MSAEDDLQLPDGLDDDFEDLGDFGDDLGDLGGDLADFDNAPPVEEETKGVSRFQMIEYLNQREWWRQSLCRLTFTAVLWLIFAYLAIVRSNVNQAYKVQEAVVSYVEGIMSHPGISGVRLRTPAESNMPCRCGCRHIGGFPASSCTEDGQTEAFEFLGRLPGDTAERLVAASGGFYPLGSQDMEPMTWSRIRTAEDVMVWMEHGLLPNVWGTVAGKVIRRPGLILNRNLVVGGLRARQRRANLDVGNCNLPAALQSWYTVLCRSADMAVDPFGPLADANFTIVDQLPIGVRNAFLSSTSTDGAYDAHFDVERPLSNALETATQLRRVGWLTEASTSLQIEALMLNGESGSFVILSIAFEWLNDGGITKTVRSHVFRAVPGQASVMDFLPEIFWLVMILLLLRQELWEVLKATFRRELRAYLSNFWNLVDWISIAVGVALAVYSLWIQEYTAVLATGVSQLPRAPLASDLDEIAYQSRWSKNIDDAHAIVVMRGYFQLSLFWYSSIITARMLKGSLGQAKLAMIQITLADGFWDVLHFMMIFLVIFNNFAVGGKILFGPELEGWSTYPQCCASAVMMLMGAANFDALYDVAPITSTIWYWLFILMMMFLLMNLLIVIIVDHFCQIRDSCGETAGILHDLRWSWKEFLFKLEWRRDQFREGEYKACFLGNPYQDLMDGLLQNAKAGEAMEKAAQRHCLAIRLNRKKIEDLSVEVPSADANPGFGIVKNLELRKIACDASTAQFLLDGCESFVASEKKTLHLGVLNQVRSFVSLLRQSKETLDSHCKLMEEGIVEDQEELEQIMTRLEESVQAAFEGFQELASTGIDTLAPPALGQGGEMKQKKLQEAALGEQRSVQDPPPVFVSRAQKWSDSPVPQVHCPSELDAALQAGDLPIVFLETLQSSLPSVKRIVLVSARATDAPEGPVFLRSTRCTMGPRLASNVLRPIRLNIIRAMVASTGRDEELPVQVIAKMPATVRDVGSPVGFSAAAKTDPSFGLVQLMLLLRWVPWACICSTGWAGLLPLHLHCGQMGRYQTSQEAADVWRRLGSDKGFRADKTCCSLDKIDSVLEYTALVLDFKVKTMEQQRDYARQIQESLGRSRSESPCQPMMRGRFVDRLEALQLVALPLGLKGISLQRESVLLTLRSHCLLHRNGKSWALSLRTQRRYLERLVNLQIRLRSSAREIRRNDLVSKESAAKSGLQECFQLPLLASQAGYIPSDLDRRALAHDVAYPYQRRAGEVRTWHVWVDRLSILFSRFLAKLVYQLKSLTASLDHAFLQGGSQVFWGSEEATLVQGKVWHWPNFRQGIPSAAAARPIPFTTAVAFLLSNRTSQEEMEAAWAAAMSLLQVMEDLEVLFLEDSLREAWETNYRPVHAGELSRRARAVKKGRVEVLWRRHQATLDNSVVLREHLGEKLGLVVPLRLACLDLRQSARNASQAVTEELVSRLIRWAQVEERSMTFFRPRKEGHVELEGPLPDLRTRHGISPFLGPYLDFHRRCISRASASEAAGTQCRALVYVCNPFTLCGGHGDRTNGILSAFTLALLTSRAFFIDFDSPLPLTLLLQPRLGPSGEAILDWRMHSLGSIGQGAHLFYLDDRISFQEDLTWLLEDPSPILHVSMNHRELKVLLAHELLRKQAEQMELKQVSHLAARLWDTLFQPTRMLQQRLEQAAEELGLSEMALPWSDRNRGPKGRGFLGIHFRAGNESARLWWDPFRHSLGSLEKFLDCAKVAESELQMPSSTPWFLSTDTTEALEMPQVQSLRNSGKLRVLEAEKGWKLAHVDRSHANLGLQGFQDSYVAYMLLASAQVVILSRSFFGETAAEIGAVPHVYFAEGCVQTDMRSS</sequence>
<feature type="domain" description="SRCR" evidence="7">
    <location>
        <begin position="974"/>
        <end position="1029"/>
    </location>
</feature>
<evidence type="ECO:0000256" key="1">
    <source>
        <dbReference type="ARBA" id="ARBA00004141"/>
    </source>
</evidence>
<dbReference type="PROSITE" id="PS50287">
    <property type="entry name" value="SRCR_2"/>
    <property type="match status" value="1"/>
</dbReference>
<organism evidence="8 9">
    <name type="scientific">Symbiodinium microadriaticum</name>
    <name type="common">Dinoflagellate</name>
    <name type="synonym">Zooxanthella microadriatica</name>
    <dbReference type="NCBI Taxonomy" id="2951"/>
    <lineage>
        <taxon>Eukaryota</taxon>
        <taxon>Sar</taxon>
        <taxon>Alveolata</taxon>
        <taxon>Dinophyceae</taxon>
        <taxon>Suessiales</taxon>
        <taxon>Symbiodiniaceae</taxon>
        <taxon>Symbiodinium</taxon>
    </lineage>
</organism>
<protein>
    <submittedName>
        <fullName evidence="8">Polycystin-2</fullName>
    </submittedName>
</protein>
<dbReference type="PANTHER" id="PTHR10877:SF183">
    <property type="entry name" value="AT14535P-RELATED"/>
    <property type="match status" value="1"/>
</dbReference>
<feature type="transmembrane region" description="Helical" evidence="6">
    <location>
        <begin position="69"/>
        <end position="87"/>
    </location>
</feature>